<organism evidence="2 3">
    <name type="scientific">Pleurostoma richardsiae</name>
    <dbReference type="NCBI Taxonomy" id="41990"/>
    <lineage>
        <taxon>Eukaryota</taxon>
        <taxon>Fungi</taxon>
        <taxon>Dikarya</taxon>
        <taxon>Ascomycota</taxon>
        <taxon>Pezizomycotina</taxon>
        <taxon>Sordariomycetes</taxon>
        <taxon>Sordariomycetidae</taxon>
        <taxon>Calosphaeriales</taxon>
        <taxon>Pleurostomataceae</taxon>
        <taxon>Pleurostoma</taxon>
    </lineage>
</organism>
<feature type="region of interest" description="Disordered" evidence="1">
    <location>
        <begin position="74"/>
        <end position="102"/>
    </location>
</feature>
<dbReference type="Pfam" id="PF01026">
    <property type="entry name" value="TatD_DNase"/>
    <property type="match status" value="1"/>
</dbReference>
<feature type="region of interest" description="Disordered" evidence="1">
    <location>
        <begin position="288"/>
        <end position="323"/>
    </location>
</feature>
<comment type="caution">
    <text evidence="2">The sequence shown here is derived from an EMBL/GenBank/DDBJ whole genome shotgun (WGS) entry which is preliminary data.</text>
</comment>
<accession>A0AA38R4W9</accession>
<reference evidence="2" key="1">
    <citation type="submission" date="2022-07" db="EMBL/GenBank/DDBJ databases">
        <title>Fungi with potential for degradation of polypropylene.</title>
        <authorList>
            <person name="Gostincar C."/>
        </authorList>
    </citation>
    <scope>NUCLEOTIDE SEQUENCE</scope>
    <source>
        <strain evidence="2">EXF-13308</strain>
    </source>
</reference>
<dbReference type="GO" id="GO:0016788">
    <property type="term" value="F:hydrolase activity, acting on ester bonds"/>
    <property type="evidence" value="ECO:0007669"/>
    <property type="project" value="InterPro"/>
</dbReference>
<protein>
    <submittedName>
        <fullName evidence="2">Cut9-interacting protein scn1</fullName>
    </submittedName>
</protein>
<dbReference type="InterPro" id="IPR053044">
    <property type="entry name" value="Metallo-hydrolase/TatD-type"/>
</dbReference>
<keyword evidence="3" id="KW-1185">Reference proteome</keyword>
<feature type="compositionally biased region" description="Acidic residues" evidence="1">
    <location>
        <begin position="291"/>
        <end position="306"/>
    </location>
</feature>
<dbReference type="Proteomes" id="UP001174694">
    <property type="component" value="Unassembled WGS sequence"/>
</dbReference>
<dbReference type="InterPro" id="IPR032466">
    <property type="entry name" value="Metal_Hydrolase"/>
</dbReference>
<evidence type="ECO:0000313" key="3">
    <source>
        <dbReference type="Proteomes" id="UP001174694"/>
    </source>
</evidence>
<dbReference type="EMBL" id="JANBVO010000035">
    <property type="protein sequence ID" value="KAJ9137323.1"/>
    <property type="molecule type" value="Genomic_DNA"/>
</dbReference>
<name>A0AA38R4W9_9PEZI</name>
<dbReference type="PANTHER" id="PTHR47345:SF1">
    <property type="entry name" value="CUT9-INTERACTING PROTEIN SCN1"/>
    <property type="match status" value="1"/>
</dbReference>
<sequence length="433" mass="47240">MCAPPSSEDTDGSQAPQSSPPANERTRNDGDDFPWDAGVCDAHCHPTDTMSSVPFIPDMGARCLTVMSTRSQDQDLVASAAEEHGVRSLEELSRPGSDASDPPRKLIPAFGWHPWFSHQLYDDTGAAAAGSFDPSDPKHKAQHYASVLTPPPPPEFLAGLPAPQPLSAFLAATRARLAAHPLALVGEVGLDRAFRLPRAWADDEAAARDGSLTPGGREGRTLSAHRVAAPHQAAVLRAQLALAGEMGRAVSVHGVQAHGQLYDVLRGMWKGHERRGVSARDRKMIAKGVDEDFSSSSEEEEDDDEGGAGGGKKKMQKRVKPKPYPPRICLHSFSGPVEVMKQYTEDKRIPAKVFFSFSVCINFSTAGGEARTPEVIRACPDDRILVESDLHTAGPRMDQFLEDMYRRVCEIKGWGLREGIERIRRNYEEFIFG</sequence>
<evidence type="ECO:0000256" key="1">
    <source>
        <dbReference type="SAM" id="MobiDB-lite"/>
    </source>
</evidence>
<feature type="compositionally biased region" description="Basic and acidic residues" evidence="1">
    <location>
        <begin position="81"/>
        <end position="93"/>
    </location>
</feature>
<feature type="compositionally biased region" description="Basic residues" evidence="1">
    <location>
        <begin position="311"/>
        <end position="321"/>
    </location>
</feature>
<proteinExistence type="predicted"/>
<dbReference type="SUPFAM" id="SSF51556">
    <property type="entry name" value="Metallo-dependent hydrolases"/>
    <property type="match status" value="1"/>
</dbReference>
<feature type="region of interest" description="Disordered" evidence="1">
    <location>
        <begin position="1"/>
        <end position="36"/>
    </location>
</feature>
<evidence type="ECO:0000313" key="2">
    <source>
        <dbReference type="EMBL" id="KAJ9137323.1"/>
    </source>
</evidence>
<dbReference type="AlphaFoldDB" id="A0AA38R4W9"/>
<gene>
    <name evidence="2" type="ORF">NKR23_g9235</name>
</gene>
<feature type="compositionally biased region" description="Polar residues" evidence="1">
    <location>
        <begin position="12"/>
        <end position="21"/>
    </location>
</feature>
<dbReference type="PANTHER" id="PTHR47345">
    <property type="entry name" value="CUT9-INTERACTING PROTEIN SCN1"/>
    <property type="match status" value="1"/>
</dbReference>
<dbReference type="InterPro" id="IPR001130">
    <property type="entry name" value="TatD-like"/>
</dbReference>
<dbReference type="Gene3D" id="3.20.20.140">
    <property type="entry name" value="Metal-dependent hydrolases"/>
    <property type="match status" value="1"/>
</dbReference>